<evidence type="ECO:0000259" key="18">
    <source>
        <dbReference type="PROSITE" id="PS51058"/>
    </source>
</evidence>
<keyword evidence="4 11" id="KW-0949">S-adenosyl-L-methionine</keyword>
<evidence type="ECO:0000256" key="7">
    <source>
        <dbReference type="ARBA" id="ARBA00022771"/>
    </source>
</evidence>
<dbReference type="Pfam" id="PF00145">
    <property type="entry name" value="DNA_methylase"/>
    <property type="match status" value="1"/>
</dbReference>
<keyword evidence="7 12" id="KW-0863">Zinc-finger</keyword>
<keyword evidence="9 11" id="KW-0238">DNA-binding</keyword>
<evidence type="ECO:0000256" key="11">
    <source>
        <dbReference type="PIRNR" id="PIRNR037404"/>
    </source>
</evidence>
<feature type="compositionally biased region" description="Low complexity" evidence="16">
    <location>
        <begin position="201"/>
        <end position="215"/>
    </location>
</feature>
<dbReference type="PROSITE" id="PS00095">
    <property type="entry name" value="C5_MTASE_2"/>
    <property type="match status" value="1"/>
</dbReference>
<evidence type="ECO:0000313" key="20">
    <source>
        <dbReference type="Proteomes" id="UP001307889"/>
    </source>
</evidence>
<dbReference type="InterPro" id="IPR001525">
    <property type="entry name" value="C5_MeTfrase"/>
</dbReference>
<gene>
    <name evidence="19" type="ORF">NTJ_08075</name>
</gene>
<dbReference type="InterPro" id="IPR018117">
    <property type="entry name" value="C5_DNA_meth_AS"/>
</dbReference>
<dbReference type="InterPro" id="IPR029063">
    <property type="entry name" value="SAM-dependent_MTases_sf"/>
</dbReference>
<evidence type="ECO:0000256" key="6">
    <source>
        <dbReference type="ARBA" id="ARBA00022737"/>
    </source>
</evidence>
<dbReference type="PANTHER" id="PTHR10629">
    <property type="entry name" value="CYTOSINE-SPECIFIC METHYLTRANSFERASE"/>
    <property type="match status" value="1"/>
</dbReference>
<dbReference type="InterPro" id="IPR043151">
    <property type="entry name" value="BAH_sf"/>
</dbReference>
<feature type="active site" evidence="13">
    <location>
        <position position="1124"/>
    </location>
</feature>
<dbReference type="InterPro" id="IPR001025">
    <property type="entry name" value="BAH_dom"/>
</dbReference>
<keyword evidence="10 11" id="KW-0539">Nucleus</keyword>
<dbReference type="PANTHER" id="PTHR10629:SF52">
    <property type="entry name" value="DNA (CYTOSINE-5)-METHYLTRANSFERASE 1"/>
    <property type="match status" value="1"/>
</dbReference>
<evidence type="ECO:0000313" key="19">
    <source>
        <dbReference type="EMBL" id="BES95266.1"/>
    </source>
</evidence>
<evidence type="ECO:0000256" key="5">
    <source>
        <dbReference type="ARBA" id="ARBA00022723"/>
    </source>
</evidence>
<name>A0ABN7AWM4_9HEMI</name>
<dbReference type="EMBL" id="AP028914">
    <property type="protein sequence ID" value="BES95266.1"/>
    <property type="molecule type" value="Genomic_DNA"/>
</dbReference>
<keyword evidence="2 11" id="KW-0489">Methyltransferase</keyword>
<keyword evidence="8" id="KW-0862">Zinc</keyword>
<comment type="subcellular location">
    <subcellularLocation>
        <location evidence="1 11">Nucleus</location>
    </subcellularLocation>
</comment>
<dbReference type="InterPro" id="IPR002857">
    <property type="entry name" value="Znf_CXXC"/>
</dbReference>
<protein>
    <recommendedName>
        <fullName evidence="11">DNA (cytosine-5)-methyltransferase</fullName>
        <ecNumber evidence="11">2.1.1.37</ecNumber>
    </recommendedName>
</protein>
<feature type="domain" description="BAH" evidence="17">
    <location>
        <begin position="664"/>
        <end position="789"/>
    </location>
</feature>
<dbReference type="SUPFAM" id="SSF53335">
    <property type="entry name" value="S-adenosyl-L-methionine-dependent methyltransferases"/>
    <property type="match status" value="1"/>
</dbReference>
<evidence type="ECO:0000256" key="10">
    <source>
        <dbReference type="ARBA" id="ARBA00023242"/>
    </source>
</evidence>
<dbReference type="EC" id="2.1.1.37" evidence="11"/>
<dbReference type="Gene3D" id="2.30.30.490">
    <property type="match status" value="2"/>
</dbReference>
<evidence type="ECO:0000256" key="14">
    <source>
        <dbReference type="RuleBase" id="RU000416"/>
    </source>
</evidence>
<feature type="region of interest" description="Disordered" evidence="16">
    <location>
        <begin position="140"/>
        <end position="251"/>
    </location>
</feature>
<reference evidence="19 20" key="1">
    <citation type="submission" date="2023-09" db="EMBL/GenBank/DDBJ databases">
        <title>Nesidiocoris tenuis whole genome shotgun sequence.</title>
        <authorList>
            <person name="Shibata T."/>
            <person name="Shimoda M."/>
            <person name="Kobayashi T."/>
            <person name="Uehara T."/>
        </authorList>
    </citation>
    <scope>NUCLEOTIDE SEQUENCE [LARGE SCALE GENOMIC DNA]</scope>
    <source>
        <strain evidence="19 20">Japan</strain>
    </source>
</reference>
<evidence type="ECO:0000256" key="2">
    <source>
        <dbReference type="ARBA" id="ARBA00022603"/>
    </source>
</evidence>
<comment type="similarity">
    <text evidence="11 13 14">Belongs to the class I-like SAM-binding methyltransferase superfamily. C5-methyltransferase family.</text>
</comment>
<feature type="domain" description="BAH" evidence="17">
    <location>
        <begin position="880"/>
        <end position="999"/>
    </location>
</feature>
<keyword evidence="3 11" id="KW-0808">Transferase</keyword>
<evidence type="ECO:0000256" key="4">
    <source>
        <dbReference type="ARBA" id="ARBA00022691"/>
    </source>
</evidence>
<evidence type="ECO:0000256" key="15">
    <source>
        <dbReference type="RuleBase" id="RU000417"/>
    </source>
</evidence>
<evidence type="ECO:0000256" key="16">
    <source>
        <dbReference type="SAM" id="MobiDB-lite"/>
    </source>
</evidence>
<dbReference type="Proteomes" id="UP001307889">
    <property type="component" value="Chromosome 6"/>
</dbReference>
<keyword evidence="20" id="KW-1185">Reference proteome</keyword>
<evidence type="ECO:0000256" key="1">
    <source>
        <dbReference type="ARBA" id="ARBA00004123"/>
    </source>
</evidence>
<dbReference type="SMART" id="SM00439">
    <property type="entry name" value="BAH"/>
    <property type="match status" value="2"/>
</dbReference>
<dbReference type="InterPro" id="IPR031303">
    <property type="entry name" value="C5_meth_CS"/>
</dbReference>
<evidence type="ECO:0000256" key="9">
    <source>
        <dbReference type="ARBA" id="ARBA00023125"/>
    </source>
</evidence>
<accession>A0ABN7AWM4</accession>
<feature type="compositionally biased region" description="Low complexity" evidence="16">
    <location>
        <begin position="141"/>
        <end position="158"/>
    </location>
</feature>
<dbReference type="Gene3D" id="1.10.10.2230">
    <property type="match status" value="1"/>
</dbReference>
<dbReference type="PIRSF" id="PIRSF037404">
    <property type="entry name" value="DNMT1"/>
    <property type="match status" value="1"/>
</dbReference>
<dbReference type="PROSITE" id="PS00094">
    <property type="entry name" value="C5_MTASE_1"/>
    <property type="match status" value="1"/>
</dbReference>
<dbReference type="GO" id="GO:0032259">
    <property type="term" value="P:methylation"/>
    <property type="evidence" value="ECO:0007669"/>
    <property type="project" value="UniProtKB-KW"/>
</dbReference>
<evidence type="ECO:0000256" key="8">
    <source>
        <dbReference type="ARBA" id="ARBA00022833"/>
    </source>
</evidence>
<evidence type="ECO:0000256" key="13">
    <source>
        <dbReference type="PROSITE-ProRule" id="PRU01016"/>
    </source>
</evidence>
<dbReference type="Pfam" id="PF01426">
    <property type="entry name" value="BAH"/>
    <property type="match status" value="1"/>
</dbReference>
<dbReference type="PRINTS" id="PR00105">
    <property type="entry name" value="C5METTRFRASE"/>
</dbReference>
<dbReference type="InterPro" id="IPR022702">
    <property type="entry name" value="Cytosine_MeTrfase1_RFD"/>
</dbReference>
<dbReference type="PROSITE" id="PS51038">
    <property type="entry name" value="BAH"/>
    <property type="match status" value="2"/>
</dbReference>
<feature type="domain" description="CXXC-type" evidence="18">
    <location>
        <begin position="543"/>
        <end position="589"/>
    </location>
</feature>
<keyword evidence="5" id="KW-0479">Metal-binding</keyword>
<evidence type="ECO:0000256" key="12">
    <source>
        <dbReference type="PROSITE-ProRule" id="PRU00509"/>
    </source>
</evidence>
<proteinExistence type="inferred from homology"/>
<evidence type="ECO:0000256" key="3">
    <source>
        <dbReference type="ARBA" id="ARBA00022679"/>
    </source>
</evidence>
<sequence>MALYPIFSPPRDLLSLVKRFEQSYSQGELSRRDLCNKKFTILKPYASSKIKEEVEKVFMDKNSSEGDLVNATKMLEENVVSAEPKPKMNGLPVLENGAELLTNGNQFKVKVEDDLDAEKDAFENSVSEPVCKIFSLKRLRSSNNSPTDSPTTLSPNTNRFPRTSIKLEEPYSPGGKAEKSSMKRKSSLANGKPAKIKVEDGSAVSDSSDTNSNDSGSKKRKASSSGDESESSVRTLRTRTNPEKKMKKKRGRSIIPADVCRACRMKFNSPHLRVYAGHAEDACHESEALSNEMLSCLYDNEEGAIPENKLTQFSVYDENKHLCALDSGILESGKYHLYASGWVKQIIDEDPSSEGGIAVKDVGPISQWWVNEDAIGISTSCGDYYLMEPSPDYAPFMESPKVKGRLRKIIVDFLQNDENADATYVDLITFLSELVEPDMPPLNEETLLRHGKAVYEMIVSYDLTRDDEERELATTPCITDLMEFLGISEDSEKTVQRRRRGRVPRSDSSAIKKTDWSKATTTPVVSAKFESFFPDQLDDKNGKVAKKSRCGICEICQLKDCGTCTNCQDMVKFGGSGKTKRGCSRKQCPSMAVIRIEPLSAGLDYGLNEMPKTSSIKKTKADFFANGKPSEVAVEWLGDAIVDEKDKNVTYYKSATVTRGATEFSISVGDCVGVDDKGPNAPILIGRVKYLWATGRTKKLCHIHLFCRGTDTVLGESADPRELFLSDCCEDVEISGVRTKMNVLQVVPSSEWKNEGGKDRQPLVNTKDENSFFSRLRYIESSGRFVDPALDPAIDEDGPESRKCVQCLIQANEVVYNSHDVSEPLPTEGKGKYGLLKWKGEEFRIGQTVYIEAGAFNFKVKAVEKRTKPIVDLSKIDEDIYPEMYRKTLARNQDRDAVQEPYCIGLISSIHNDHIRVFKFYRVENTLGVVTNVSDQDLTKLFGSDEETKITFDLLVGKCFVVYTDNIEGDPLKWCEDGPDRFYFSESYDASDKKLVEPSKLFRKLGDAGKGGGKGKKSVVKQSNVNAPEYPAISRPLRCLDVFAGCGGLSDGLHQSGVTESMWAIEKVETAARAFKLNNPNAVVFTEDCNKFLRAVMDGKTKNDQGLKLPQKGEVEMIVGGPPCQGFSGMNRFTSGEYSKFKNSLIVNYLSFCDYYRPRFFLLENVRNFVSFKNSIVLKLTLSCLVAMGYQVAFGVLQAGNYGVPQTRRRVIIMAAAPGEILPDYPVPLHAFRRADHLPIVQIDNKKYTILPVTNGAPRRIISVYDALSDLPKIESGSSRTEMPYTLEPITHFQKLIRKGMEGCKLVDHICKEMNPIVTARIALVPKTSTGDWRDLPNIEVKLRGGGYSEKLIYKYLKKGDPKTERLRGVCRCATGKSCDPMDHQKNNTLIPWCLPHTGDRHHNWSGLYGRIGWDDVFSTTVTNPEPMGKQGRVLHPVQDRVVSVRECARSQGFPDKFRFYGTILDKHRQVGNAVPPPMGKAIGLEIRKSISLVENRSKNV</sequence>
<dbReference type="InterPro" id="IPR050390">
    <property type="entry name" value="C5-Methyltransferase"/>
</dbReference>
<dbReference type="Pfam" id="PF12047">
    <property type="entry name" value="DNMT1-RFD"/>
    <property type="match status" value="1"/>
</dbReference>
<comment type="catalytic activity">
    <reaction evidence="11 15">
        <text>a 2'-deoxycytidine in DNA + S-adenosyl-L-methionine = a 5-methyl-2'-deoxycytidine in DNA + S-adenosyl-L-homocysteine + H(+)</text>
        <dbReference type="Rhea" id="RHEA:13681"/>
        <dbReference type="Rhea" id="RHEA-COMP:11369"/>
        <dbReference type="Rhea" id="RHEA-COMP:11370"/>
        <dbReference type="ChEBI" id="CHEBI:15378"/>
        <dbReference type="ChEBI" id="CHEBI:57856"/>
        <dbReference type="ChEBI" id="CHEBI:59789"/>
        <dbReference type="ChEBI" id="CHEBI:85452"/>
        <dbReference type="ChEBI" id="CHEBI:85454"/>
        <dbReference type="EC" id="2.1.1.37"/>
    </reaction>
</comment>
<evidence type="ECO:0000259" key="17">
    <source>
        <dbReference type="PROSITE" id="PS51038"/>
    </source>
</evidence>
<organism evidence="19 20">
    <name type="scientific">Nesidiocoris tenuis</name>
    <dbReference type="NCBI Taxonomy" id="355587"/>
    <lineage>
        <taxon>Eukaryota</taxon>
        <taxon>Metazoa</taxon>
        <taxon>Ecdysozoa</taxon>
        <taxon>Arthropoda</taxon>
        <taxon>Hexapoda</taxon>
        <taxon>Insecta</taxon>
        <taxon>Pterygota</taxon>
        <taxon>Neoptera</taxon>
        <taxon>Paraneoptera</taxon>
        <taxon>Hemiptera</taxon>
        <taxon>Heteroptera</taxon>
        <taxon>Panheteroptera</taxon>
        <taxon>Cimicomorpha</taxon>
        <taxon>Miridae</taxon>
        <taxon>Dicyphina</taxon>
        <taxon>Nesidiocoris</taxon>
    </lineage>
</organism>
<dbReference type="PROSITE" id="PS51058">
    <property type="entry name" value="ZF_CXXC"/>
    <property type="match status" value="1"/>
</dbReference>
<feature type="region of interest" description="Disordered" evidence="16">
    <location>
        <begin position="493"/>
        <end position="514"/>
    </location>
</feature>
<dbReference type="Pfam" id="PF02008">
    <property type="entry name" value="zf-CXXC"/>
    <property type="match status" value="1"/>
</dbReference>
<dbReference type="PROSITE" id="PS51679">
    <property type="entry name" value="SAM_MT_C5"/>
    <property type="match status" value="1"/>
</dbReference>
<dbReference type="GO" id="GO:0008168">
    <property type="term" value="F:methyltransferase activity"/>
    <property type="evidence" value="ECO:0007669"/>
    <property type="project" value="UniProtKB-KW"/>
</dbReference>
<dbReference type="CDD" id="cd04760">
    <property type="entry name" value="BAH_Dnmt1_I"/>
    <property type="match status" value="1"/>
</dbReference>
<keyword evidence="6" id="KW-0677">Repeat</keyword>
<dbReference type="Gene3D" id="3.40.50.150">
    <property type="entry name" value="Vaccinia Virus protein VP39"/>
    <property type="match status" value="1"/>
</dbReference>
<dbReference type="NCBIfam" id="TIGR00675">
    <property type="entry name" value="dcm"/>
    <property type="match status" value="1"/>
</dbReference>
<dbReference type="Gene3D" id="3.90.120.10">
    <property type="entry name" value="DNA Methylase, subunit A, domain 2"/>
    <property type="match status" value="1"/>
</dbReference>